<proteinExistence type="inferred from homology"/>
<evidence type="ECO:0000313" key="3">
    <source>
        <dbReference type="EMBL" id="ODJ88132.1"/>
    </source>
</evidence>
<dbReference type="InterPro" id="IPR003746">
    <property type="entry name" value="DUF167"/>
</dbReference>
<reference evidence="3 4" key="1">
    <citation type="submission" date="2016-06" db="EMBL/GenBank/DDBJ databases">
        <title>Genome sequence of endosymbiont of Candidatus Endolucinida thiodiazotropha.</title>
        <authorList>
            <person name="Poehlein A."/>
            <person name="Koenig S."/>
            <person name="Heiden S.E."/>
            <person name="Thuermer A."/>
            <person name="Voget S."/>
            <person name="Daniel R."/>
            <person name="Markert S."/>
            <person name="Gros O."/>
            <person name="Schweder T."/>
        </authorList>
    </citation>
    <scope>NUCLEOTIDE SEQUENCE [LARGE SCALE GENOMIC DNA]</scope>
    <source>
        <strain evidence="3 4">COS</strain>
    </source>
</reference>
<dbReference type="InterPro" id="IPR036591">
    <property type="entry name" value="YggU-like_sf"/>
</dbReference>
<dbReference type="HAMAP" id="MF_00634">
    <property type="entry name" value="UPF0235"/>
    <property type="match status" value="1"/>
</dbReference>
<dbReference type="Pfam" id="PF02594">
    <property type="entry name" value="DUF167"/>
    <property type="match status" value="1"/>
</dbReference>
<keyword evidence="4" id="KW-1185">Reference proteome</keyword>
<protein>
    <recommendedName>
        <fullName evidence="2">UPF0235 protein CODIS_15430</fullName>
    </recommendedName>
</protein>
<gene>
    <name evidence="3" type="ORF">CODIS_15430</name>
</gene>
<dbReference type="PANTHER" id="PTHR13420">
    <property type="entry name" value="UPF0235 PROTEIN C15ORF40"/>
    <property type="match status" value="1"/>
</dbReference>
<dbReference type="AlphaFoldDB" id="A0A7Z0VLZ5"/>
<dbReference type="SMART" id="SM01152">
    <property type="entry name" value="DUF167"/>
    <property type="match status" value="1"/>
</dbReference>
<evidence type="ECO:0000256" key="2">
    <source>
        <dbReference type="HAMAP-Rule" id="MF_00634"/>
    </source>
</evidence>
<organism evidence="3 4">
    <name type="scientific">Candidatus Thiodiazotropha endolucinida</name>
    <dbReference type="NCBI Taxonomy" id="1655433"/>
    <lineage>
        <taxon>Bacteria</taxon>
        <taxon>Pseudomonadati</taxon>
        <taxon>Pseudomonadota</taxon>
        <taxon>Gammaproteobacteria</taxon>
        <taxon>Chromatiales</taxon>
        <taxon>Sedimenticolaceae</taxon>
        <taxon>Candidatus Thiodiazotropha</taxon>
    </lineage>
</organism>
<comment type="caution">
    <text evidence="3">The sequence shown here is derived from an EMBL/GenBank/DDBJ whole genome shotgun (WGS) entry which is preliminary data.</text>
</comment>
<evidence type="ECO:0000313" key="4">
    <source>
        <dbReference type="Proteomes" id="UP000094769"/>
    </source>
</evidence>
<name>A0A7Z0VLZ5_9GAMM</name>
<dbReference type="RefSeq" id="WP_069123220.1">
    <property type="nucleotide sequence ID" value="NZ_MARB01000007.1"/>
</dbReference>
<dbReference type="PANTHER" id="PTHR13420:SF7">
    <property type="entry name" value="UPF0235 PROTEIN C15ORF40"/>
    <property type="match status" value="1"/>
</dbReference>
<accession>A0A7Z0VLZ5</accession>
<dbReference type="Gene3D" id="3.30.1200.10">
    <property type="entry name" value="YggU-like"/>
    <property type="match status" value="1"/>
</dbReference>
<evidence type="ECO:0000256" key="1">
    <source>
        <dbReference type="ARBA" id="ARBA00010364"/>
    </source>
</evidence>
<dbReference type="SUPFAM" id="SSF69786">
    <property type="entry name" value="YggU-like"/>
    <property type="match status" value="1"/>
</dbReference>
<sequence length="94" mass="10689">MTWYRWDQKDLILHLRVQPKASRDTFIGPYGENEYKIAITAPPVDGKANRHLLKLLAKAFGLPASRVELIGGKSSRSKTVRLKSPSRLPIEFED</sequence>
<dbReference type="GO" id="GO:0005737">
    <property type="term" value="C:cytoplasm"/>
    <property type="evidence" value="ECO:0007669"/>
    <property type="project" value="TreeGrafter"/>
</dbReference>
<dbReference type="EMBL" id="MARB01000007">
    <property type="protein sequence ID" value="ODJ88132.1"/>
    <property type="molecule type" value="Genomic_DNA"/>
</dbReference>
<comment type="similarity">
    <text evidence="1 2">Belongs to the UPF0235 family.</text>
</comment>
<dbReference type="OrthoDB" id="9800587at2"/>
<dbReference type="NCBIfam" id="TIGR00251">
    <property type="entry name" value="DUF167 family protein"/>
    <property type="match status" value="1"/>
</dbReference>
<dbReference type="Proteomes" id="UP000094769">
    <property type="component" value="Unassembled WGS sequence"/>
</dbReference>